<evidence type="ECO:0000313" key="1">
    <source>
        <dbReference type="EMBL" id="RAJ08680.1"/>
    </source>
</evidence>
<name>A0A327QWF4_9BACT</name>
<evidence type="ECO:0000313" key="2">
    <source>
        <dbReference type="Proteomes" id="UP000249547"/>
    </source>
</evidence>
<sequence>MGRSALLLLTTIKRDDNFSSSTFYVSIGAVVSIDAVTGETIFRSSQVLRSIGVQLAENEQVREGEIDSGKRIVVRM</sequence>
<dbReference type="Proteomes" id="UP000249547">
    <property type="component" value="Unassembled WGS sequence"/>
</dbReference>
<gene>
    <name evidence="1" type="ORF">LX64_01334</name>
</gene>
<keyword evidence="2" id="KW-1185">Reference proteome</keyword>
<dbReference type="AlphaFoldDB" id="A0A327QWF4"/>
<organism evidence="1 2">
    <name type="scientific">Chitinophaga skermanii</name>
    <dbReference type="NCBI Taxonomy" id="331697"/>
    <lineage>
        <taxon>Bacteria</taxon>
        <taxon>Pseudomonadati</taxon>
        <taxon>Bacteroidota</taxon>
        <taxon>Chitinophagia</taxon>
        <taxon>Chitinophagales</taxon>
        <taxon>Chitinophagaceae</taxon>
        <taxon>Chitinophaga</taxon>
    </lineage>
</organism>
<accession>A0A327QWF4</accession>
<protein>
    <submittedName>
        <fullName evidence="1">Uncharacterized protein</fullName>
    </submittedName>
</protein>
<proteinExistence type="predicted"/>
<dbReference type="RefSeq" id="WP_111596802.1">
    <property type="nucleotide sequence ID" value="NZ_QLLL01000002.1"/>
</dbReference>
<reference evidence="1 2" key="1">
    <citation type="submission" date="2018-06" db="EMBL/GenBank/DDBJ databases">
        <title>Genomic Encyclopedia of Archaeal and Bacterial Type Strains, Phase II (KMG-II): from individual species to whole genera.</title>
        <authorList>
            <person name="Goeker M."/>
        </authorList>
    </citation>
    <scope>NUCLEOTIDE SEQUENCE [LARGE SCALE GENOMIC DNA]</scope>
    <source>
        <strain evidence="1 2">DSM 23857</strain>
    </source>
</reference>
<comment type="caution">
    <text evidence="1">The sequence shown here is derived from an EMBL/GenBank/DDBJ whole genome shotgun (WGS) entry which is preliminary data.</text>
</comment>
<dbReference type="EMBL" id="QLLL01000002">
    <property type="protein sequence ID" value="RAJ08680.1"/>
    <property type="molecule type" value="Genomic_DNA"/>
</dbReference>